<name>A0A0F9S5L7_9ZZZZ</name>
<comment type="caution">
    <text evidence="1">The sequence shown here is derived from an EMBL/GenBank/DDBJ whole genome shotgun (WGS) entry which is preliminary data.</text>
</comment>
<reference evidence="1" key="1">
    <citation type="journal article" date="2015" name="Nature">
        <title>Complex archaea that bridge the gap between prokaryotes and eukaryotes.</title>
        <authorList>
            <person name="Spang A."/>
            <person name="Saw J.H."/>
            <person name="Jorgensen S.L."/>
            <person name="Zaremba-Niedzwiedzka K."/>
            <person name="Martijn J."/>
            <person name="Lind A.E."/>
            <person name="van Eijk R."/>
            <person name="Schleper C."/>
            <person name="Guy L."/>
            <person name="Ettema T.J."/>
        </authorList>
    </citation>
    <scope>NUCLEOTIDE SEQUENCE</scope>
</reference>
<dbReference type="AlphaFoldDB" id="A0A0F9S5L7"/>
<organism evidence="1">
    <name type="scientific">marine sediment metagenome</name>
    <dbReference type="NCBI Taxonomy" id="412755"/>
    <lineage>
        <taxon>unclassified sequences</taxon>
        <taxon>metagenomes</taxon>
        <taxon>ecological metagenomes</taxon>
    </lineage>
</organism>
<dbReference type="SUPFAM" id="SSF56563">
    <property type="entry name" value="Major capsid protein gp5"/>
    <property type="match status" value="1"/>
</dbReference>
<evidence type="ECO:0008006" key="2">
    <source>
        <dbReference type="Google" id="ProtNLM"/>
    </source>
</evidence>
<protein>
    <recommendedName>
        <fullName evidence="2">Capsid protein</fullName>
    </recommendedName>
</protein>
<accession>A0A0F9S5L7</accession>
<dbReference type="EMBL" id="LAZR01000798">
    <property type="protein sequence ID" value="KKN57537.1"/>
    <property type="molecule type" value="Genomic_DNA"/>
</dbReference>
<gene>
    <name evidence="1" type="ORF">LCGC14_0560830</name>
</gene>
<sequence length="294" mass="31986">MAIQTASLTAGIVACQNIVISQVRYTAESAAPCRQLIEHFTLGQGEKSITVPKVAQATAQQLTDGVDMVDEEDLGISTVDLTTAEVGLKFVLTDKLIRQFNEDVFKVTGRQMGEAMARKVDRDIIALFSSLNGGVTLGVDNALLNLFAIMGCVGFSESKLYPKPIHIVHHPNAMVELNRNITGAHKKFASAQMGMQTAAEKYMERFYTATINGVDVYWDANIDKASNDSGYGAIFSKNAMCIIESKAAGVERERDASLRGWEIVMVADYGVFELDDAYGAPMLYEIGTMNTTST</sequence>
<evidence type="ECO:0000313" key="1">
    <source>
        <dbReference type="EMBL" id="KKN57537.1"/>
    </source>
</evidence>
<dbReference type="Pfam" id="PF25209">
    <property type="entry name" value="Phage_capsid_4"/>
    <property type="match status" value="1"/>
</dbReference>
<proteinExistence type="predicted"/>